<sequence length="588" mass="66641">MASQRQAHNRKRQKAILVMAVALLIIVVIAIIGLTTFLKKYSASKEVTDYSKYYKLEQEDEMFVVFDNEKMEQKAILQNDEVYMDYRIVHKYLNKRFYWDATEQVLRYVTPEGLINVTPDTASYLLGKAAQTADHVIALVRDGEMYLSMSFVQKYTDIHYESYEDPNRVVISDHWDDVTYQSIKKKTQIRQKGGVKSPILTEVKKGDLVTVLDTAGSWSKVCSQDGFIGYVKSKTIGGEQDVLYDHNFTEPVFSHISRESRINMAWHQVTTQAANANVAAVLGKTKGVNVISPTWFYLNDNNGGIMSLCSQDYVNYCHQQGIEVWGLVSNLENQDVDDTSVFSLTSSRDNLVNNLVAEAIKYDLDGINLDFELLPAEAADGYLEFIRELSIKCENNDLVLSVDNYVPAAYNAYYDREEQAVFADYIVVMAYDEHYNGSEEGSVASIGFVEQGIKDTLEEVPAEQVILGVPFYTRVWELTPVAEGTDAEISEEDALRGYSISSEAVSMSEVDSRVAANGVNLEWLEDCGQYYAEYQYDGKTYKIWVEDQKSIGEKLNVMKENHLAGASFWKLGYEKNTIWDTIAEAMQQ</sequence>
<dbReference type="Pfam" id="PF08239">
    <property type="entry name" value="SH3_3"/>
    <property type="match status" value="1"/>
</dbReference>
<organism evidence="3 4">
    <name type="scientific">Eubacterium ramulus</name>
    <dbReference type="NCBI Taxonomy" id="39490"/>
    <lineage>
        <taxon>Bacteria</taxon>
        <taxon>Bacillati</taxon>
        <taxon>Bacillota</taxon>
        <taxon>Clostridia</taxon>
        <taxon>Eubacteriales</taxon>
        <taxon>Eubacteriaceae</taxon>
        <taxon>Eubacterium</taxon>
    </lineage>
</organism>
<dbReference type="Proteomes" id="UP000095492">
    <property type="component" value="Unassembled WGS sequence"/>
</dbReference>
<feature type="transmembrane region" description="Helical" evidence="1">
    <location>
        <begin position="15"/>
        <end position="38"/>
    </location>
</feature>
<dbReference type="Pfam" id="PF00704">
    <property type="entry name" value="Glyco_hydro_18"/>
    <property type="match status" value="1"/>
</dbReference>
<evidence type="ECO:0000313" key="4">
    <source>
        <dbReference type="Proteomes" id="UP000095492"/>
    </source>
</evidence>
<dbReference type="EC" id="3.2.-.-" evidence="3"/>
<dbReference type="Gene3D" id="3.10.50.10">
    <property type="match status" value="1"/>
</dbReference>
<accession>A0A173RTR8</accession>
<dbReference type="InterPro" id="IPR017853">
    <property type="entry name" value="GH"/>
</dbReference>
<dbReference type="Gene3D" id="2.30.30.40">
    <property type="entry name" value="SH3 Domains"/>
    <property type="match status" value="1"/>
</dbReference>
<proteinExistence type="predicted"/>
<reference evidence="3 4" key="1">
    <citation type="submission" date="2015-09" db="EMBL/GenBank/DDBJ databases">
        <authorList>
            <consortium name="Pathogen Informatics"/>
        </authorList>
    </citation>
    <scope>NUCLEOTIDE SEQUENCE [LARGE SCALE GENOMIC DNA]</scope>
    <source>
        <strain evidence="3 4">2789STDY5608891</strain>
    </source>
</reference>
<keyword evidence="3" id="KW-0326">Glycosidase</keyword>
<dbReference type="GO" id="GO:0016798">
    <property type="term" value="F:hydrolase activity, acting on glycosyl bonds"/>
    <property type="evidence" value="ECO:0007669"/>
    <property type="project" value="UniProtKB-KW"/>
</dbReference>
<dbReference type="PANTHER" id="PTHR46066">
    <property type="entry name" value="CHITINASE DOMAIN-CONTAINING PROTEIN 1 FAMILY MEMBER"/>
    <property type="match status" value="1"/>
</dbReference>
<gene>
    <name evidence="3" type="primary">ydhD</name>
    <name evidence="3" type="ORF">ERS852448_00601</name>
</gene>
<keyword evidence="1" id="KW-0812">Transmembrane</keyword>
<dbReference type="SMART" id="SM00636">
    <property type="entry name" value="Glyco_18"/>
    <property type="match status" value="1"/>
</dbReference>
<protein>
    <submittedName>
        <fullName evidence="3">Putative sporulation-specific glycosylase ydhD</fullName>
        <ecNumber evidence="3">3.2.-.-</ecNumber>
    </submittedName>
</protein>
<dbReference type="InterPro" id="IPR029070">
    <property type="entry name" value="Chitinase_insertion_sf"/>
</dbReference>
<dbReference type="GeneID" id="97392096"/>
<dbReference type="InterPro" id="IPR003646">
    <property type="entry name" value="SH3-like_bac-type"/>
</dbReference>
<name>A0A173RTR8_EUBRA</name>
<dbReference type="SUPFAM" id="SSF51445">
    <property type="entry name" value="(Trans)glycosidases"/>
    <property type="match status" value="1"/>
</dbReference>
<dbReference type="OrthoDB" id="9775889at2"/>
<keyword evidence="1" id="KW-0472">Membrane</keyword>
<evidence type="ECO:0000313" key="3">
    <source>
        <dbReference type="EMBL" id="CUM81403.1"/>
    </source>
</evidence>
<evidence type="ECO:0000256" key="1">
    <source>
        <dbReference type="SAM" id="Phobius"/>
    </source>
</evidence>
<dbReference type="InterPro" id="IPR011583">
    <property type="entry name" value="Chitinase_II/V-like_cat"/>
</dbReference>
<dbReference type="InterPro" id="IPR001223">
    <property type="entry name" value="Glyco_hydro18_cat"/>
</dbReference>
<evidence type="ECO:0000259" key="2">
    <source>
        <dbReference type="PROSITE" id="PS51910"/>
    </source>
</evidence>
<dbReference type="GO" id="GO:0005975">
    <property type="term" value="P:carbohydrate metabolic process"/>
    <property type="evidence" value="ECO:0007669"/>
    <property type="project" value="InterPro"/>
</dbReference>
<dbReference type="PROSITE" id="PS51910">
    <property type="entry name" value="GH18_2"/>
    <property type="match status" value="1"/>
</dbReference>
<keyword evidence="3" id="KW-0378">Hydrolase</keyword>
<keyword evidence="1" id="KW-1133">Transmembrane helix</keyword>
<dbReference type="EMBL" id="CYYA01000003">
    <property type="protein sequence ID" value="CUM81403.1"/>
    <property type="molecule type" value="Genomic_DNA"/>
</dbReference>
<dbReference type="PANTHER" id="PTHR46066:SF2">
    <property type="entry name" value="CHITINASE DOMAIN-CONTAINING PROTEIN 1"/>
    <property type="match status" value="1"/>
</dbReference>
<dbReference type="Gene3D" id="3.20.20.80">
    <property type="entry name" value="Glycosidases"/>
    <property type="match status" value="1"/>
</dbReference>
<dbReference type="GO" id="GO:0008061">
    <property type="term" value="F:chitin binding"/>
    <property type="evidence" value="ECO:0007669"/>
    <property type="project" value="InterPro"/>
</dbReference>
<dbReference type="STRING" id="39490.ERS852448_00601"/>
<dbReference type="RefSeq" id="WP_055289316.1">
    <property type="nucleotide sequence ID" value="NZ_CAXUGT010000021.1"/>
</dbReference>
<feature type="domain" description="GH18" evidence="2">
    <location>
        <begin position="225"/>
        <end position="588"/>
    </location>
</feature>
<dbReference type="AlphaFoldDB" id="A0A173RTR8"/>